<feature type="chain" id="PRO_5004234047" evidence="8">
    <location>
        <begin position="18"/>
        <end position="337"/>
    </location>
</feature>
<protein>
    <submittedName>
        <fullName evidence="11">Sigma-E factor regulatory protein RseB</fullName>
    </submittedName>
</protein>
<comment type="subunit">
    <text evidence="3">Monomer.</text>
</comment>
<evidence type="ECO:0000256" key="3">
    <source>
        <dbReference type="ARBA" id="ARBA00011245"/>
    </source>
</evidence>
<dbReference type="SUPFAM" id="SSF89392">
    <property type="entry name" value="Prokaryotic lipoproteins and lipoprotein localization factors"/>
    <property type="match status" value="1"/>
</dbReference>
<dbReference type="AlphaFoldDB" id="Q47WP0"/>
<evidence type="ECO:0000256" key="6">
    <source>
        <dbReference type="ARBA" id="ARBA00022764"/>
    </source>
</evidence>
<keyword evidence="5 8" id="KW-0732">Signal</keyword>
<dbReference type="InterPro" id="IPR033434">
    <property type="entry name" value="MucB/RseB_N"/>
</dbReference>
<dbReference type="CDD" id="cd16327">
    <property type="entry name" value="RseB"/>
    <property type="match status" value="1"/>
</dbReference>
<dbReference type="PIRSF" id="PIRSF005427">
    <property type="entry name" value="RseB"/>
    <property type="match status" value="1"/>
</dbReference>
<dbReference type="STRING" id="167879.CPS_4127"/>
<keyword evidence="4" id="KW-0813">Transport</keyword>
<dbReference type="PANTHER" id="PTHR38782">
    <property type="match status" value="1"/>
</dbReference>
<dbReference type="GO" id="GO:0045152">
    <property type="term" value="F:antisigma factor binding"/>
    <property type="evidence" value="ECO:0007669"/>
    <property type="project" value="TreeGrafter"/>
</dbReference>
<dbReference type="HOGENOM" id="CLU_054710_1_0_6"/>
<feature type="signal peptide" evidence="8">
    <location>
        <begin position="1"/>
        <end position="17"/>
    </location>
</feature>
<dbReference type="EMBL" id="CP000083">
    <property type="protein sequence ID" value="AAZ26292.1"/>
    <property type="molecule type" value="Genomic_DNA"/>
</dbReference>
<dbReference type="Pfam" id="PF03888">
    <property type="entry name" value="MucB_RseB"/>
    <property type="match status" value="1"/>
</dbReference>
<dbReference type="Pfam" id="PF17188">
    <property type="entry name" value="MucB_RseB_C"/>
    <property type="match status" value="1"/>
</dbReference>
<reference evidence="11" key="1">
    <citation type="journal article" date="2005" name="Proc. Natl. Acad. Sci. U.S.A.">
        <title>The psychrophilic lifestyle as revealed by the genome sequence of Colwellia psychrerythraea 34H through genomic and proteomic analyses.</title>
        <authorList>
            <person name="Methe B.A."/>
            <person name="Nelson K.E."/>
            <person name="Deming J.W."/>
            <person name="Momen B."/>
            <person name="Melamud E."/>
            <person name="Zhang X."/>
            <person name="Moult J."/>
            <person name="Madupu R."/>
            <person name="Nelson W.C."/>
            <person name="Dodson R.J."/>
            <person name="Brinkac L.M."/>
            <person name="Daugherty S.C."/>
            <person name="Durkin A.S."/>
            <person name="DeBoy R.T."/>
            <person name="Kolonay J.F."/>
            <person name="Sullivan S.A."/>
            <person name="Zhou L."/>
            <person name="Davidsen T.M."/>
            <person name="Wu M."/>
            <person name="Huston A.L."/>
            <person name="Lewis M."/>
            <person name="Weaver B."/>
            <person name="Weidman J.F."/>
            <person name="Khouri H."/>
            <person name="Utterback T.R."/>
            <person name="Feldblyum T.V."/>
            <person name="Fraser C.M."/>
        </authorList>
    </citation>
    <scope>NUCLEOTIDE SEQUENCE [LARGE SCALE GENOMIC DNA]</scope>
    <source>
        <strain evidence="11">34H</strain>
    </source>
</reference>
<feature type="domain" description="MucB/RseB C-terminal" evidence="10">
    <location>
        <begin position="216"/>
        <end position="315"/>
    </location>
</feature>
<dbReference type="GO" id="GO:0032885">
    <property type="term" value="P:regulation of polysaccharide biosynthetic process"/>
    <property type="evidence" value="ECO:0007669"/>
    <property type="project" value="TreeGrafter"/>
</dbReference>
<evidence type="ECO:0000313" key="12">
    <source>
        <dbReference type="Proteomes" id="UP000000547"/>
    </source>
</evidence>
<dbReference type="InterPro" id="IPR029046">
    <property type="entry name" value="LolA/LolB/LppX"/>
</dbReference>
<evidence type="ECO:0000256" key="4">
    <source>
        <dbReference type="ARBA" id="ARBA00022448"/>
    </source>
</evidence>
<keyword evidence="6" id="KW-0574">Periplasm</keyword>
<dbReference type="InterPro" id="IPR005588">
    <property type="entry name" value="MucB_RseB"/>
</dbReference>
<organism evidence="11 12">
    <name type="scientific">Colwellia psychrerythraea (strain 34H / ATCC BAA-681)</name>
    <name type="common">Vibrio psychroerythus</name>
    <dbReference type="NCBI Taxonomy" id="167879"/>
    <lineage>
        <taxon>Bacteria</taxon>
        <taxon>Pseudomonadati</taxon>
        <taxon>Pseudomonadota</taxon>
        <taxon>Gammaproteobacteria</taxon>
        <taxon>Alteromonadales</taxon>
        <taxon>Colwelliaceae</taxon>
        <taxon>Colwellia</taxon>
    </lineage>
</organism>
<dbReference type="GO" id="GO:0015031">
    <property type="term" value="P:protein transport"/>
    <property type="evidence" value="ECO:0007669"/>
    <property type="project" value="UniProtKB-KW"/>
</dbReference>
<dbReference type="PANTHER" id="PTHR38782:SF1">
    <property type="entry name" value="SIGMA-E FACTOR REGULATORY PROTEIN RSEB"/>
    <property type="match status" value="1"/>
</dbReference>
<comment type="similarity">
    <text evidence="2">Belongs to the RseB family.</text>
</comment>
<dbReference type="InterPro" id="IPR038484">
    <property type="entry name" value="MucB/RseB_C_sf"/>
</dbReference>
<dbReference type="GO" id="GO:0030288">
    <property type="term" value="C:outer membrane-bounded periplasmic space"/>
    <property type="evidence" value="ECO:0007669"/>
    <property type="project" value="TreeGrafter"/>
</dbReference>
<accession>Q47WP0</accession>
<gene>
    <name evidence="11" type="primary">rseB</name>
    <name evidence="11" type="ordered locus">CPS_4127</name>
</gene>
<evidence type="ECO:0000256" key="5">
    <source>
        <dbReference type="ARBA" id="ARBA00022729"/>
    </source>
</evidence>
<proteinExistence type="inferred from homology"/>
<feature type="domain" description="MucB/RseB N-terminal" evidence="9">
    <location>
        <begin position="25"/>
        <end position="195"/>
    </location>
</feature>
<dbReference type="Gene3D" id="2.50.20.10">
    <property type="entry name" value="Lipoprotein localisation LolA/LolB/LppX"/>
    <property type="match status" value="1"/>
</dbReference>
<dbReference type="KEGG" id="cps:CPS_4127"/>
<keyword evidence="7" id="KW-0653">Protein transport</keyword>
<evidence type="ECO:0000256" key="1">
    <source>
        <dbReference type="ARBA" id="ARBA00004418"/>
    </source>
</evidence>
<dbReference type="Proteomes" id="UP000000547">
    <property type="component" value="Chromosome"/>
</dbReference>
<sequence>MKLSAFLLLLLSFNVSAITADTESAKFSLERLSNSLRQLNFSTSFVVVKNNQAEPYHWLHGIGDNEQELEIFTRLNGPRRDVLRQGKIVSYIEPEQEPYSIISSDVRSPIPSIFRGNISELEESYRFISVGRSRILGRVAQLVRIVSKDKYRFSYWLWLDQKTGLLLKMAVLTRQGQLLEQIQFTHIEVNEQLTDNLEQFQLTELPKVVELTQQQNKALSWQVDWLPQGFSVVKSNQHRLNSHNQGNEKAVEFMLFSDGLVEVSVYVNPSQEKFRAPEYASDGATIVFNHILQGIEVGIVGNIPLATAKKIAESIAPAVIDNVNNNAQGSKGEQQDD</sequence>
<evidence type="ECO:0000256" key="2">
    <source>
        <dbReference type="ARBA" id="ARBA00008150"/>
    </source>
</evidence>
<comment type="subcellular location">
    <subcellularLocation>
        <location evidence="1">Periplasm</location>
    </subcellularLocation>
</comment>
<evidence type="ECO:0000259" key="9">
    <source>
        <dbReference type="Pfam" id="PF03888"/>
    </source>
</evidence>
<evidence type="ECO:0000259" key="10">
    <source>
        <dbReference type="Pfam" id="PF17188"/>
    </source>
</evidence>
<name>Q47WP0_COLP3</name>
<dbReference type="Gene3D" id="3.30.200.100">
    <property type="entry name" value="MucB/RseB, C-terminal domain"/>
    <property type="match status" value="1"/>
</dbReference>
<evidence type="ECO:0000313" key="11">
    <source>
        <dbReference type="EMBL" id="AAZ26292.1"/>
    </source>
</evidence>
<evidence type="ECO:0000256" key="8">
    <source>
        <dbReference type="SAM" id="SignalP"/>
    </source>
</evidence>
<dbReference type="RefSeq" id="WP_011044863.1">
    <property type="nucleotide sequence ID" value="NC_003910.7"/>
</dbReference>
<evidence type="ECO:0000256" key="7">
    <source>
        <dbReference type="ARBA" id="ARBA00022927"/>
    </source>
</evidence>
<dbReference type="InterPro" id="IPR033436">
    <property type="entry name" value="MucB/RseB_C"/>
</dbReference>